<evidence type="ECO:0000313" key="2">
    <source>
        <dbReference type="Proteomes" id="UP000717585"/>
    </source>
</evidence>
<dbReference type="OrthoDB" id="433924at2759"/>
<accession>A0A8J6AXM0</accession>
<name>A0A8J6AXM0_9EUKA</name>
<comment type="caution">
    <text evidence="1">The sequence shown here is derived from an EMBL/GenBank/DDBJ whole genome shotgun (WGS) entry which is preliminary data.</text>
</comment>
<evidence type="ECO:0000313" key="1">
    <source>
        <dbReference type="EMBL" id="KAG9397351.1"/>
    </source>
</evidence>
<protein>
    <submittedName>
        <fullName evidence="1">Uncharacterized protein</fullName>
    </submittedName>
</protein>
<dbReference type="Proteomes" id="UP000717585">
    <property type="component" value="Unassembled WGS sequence"/>
</dbReference>
<gene>
    <name evidence="1" type="ORF">J8273_0835</name>
</gene>
<dbReference type="EMBL" id="JAHDYR010000002">
    <property type="protein sequence ID" value="KAG9397351.1"/>
    <property type="molecule type" value="Genomic_DNA"/>
</dbReference>
<reference evidence="1" key="1">
    <citation type="submission" date="2021-05" db="EMBL/GenBank/DDBJ databases">
        <title>A free-living protist that lacks canonical eukaryotic 1 DNA replication and segregation systems.</title>
        <authorList>
            <person name="Salas-Leiva D.E."/>
            <person name="Tromer E.C."/>
            <person name="Curtis B.A."/>
            <person name="Jerlstrom-Hultqvist J."/>
            <person name="Kolisko M."/>
            <person name="Yi Z."/>
            <person name="Salas-Leiva J.S."/>
            <person name="Gallot-Lavallee L."/>
            <person name="Kops G.J.P.L."/>
            <person name="Archibald J.M."/>
            <person name="Simpson A.G.B."/>
            <person name="Roger A.J."/>
        </authorList>
    </citation>
    <scope>NUCLEOTIDE SEQUENCE</scope>
    <source>
        <strain evidence="1">BICM</strain>
    </source>
</reference>
<sequence>MTDIKHLVQDLVGSSYFFTMDLRQGFHQMPVRPLTYLPYPYVAWILNTTTHSTTGFTPMELLYGTAAASRQVIRPKDASDYADNNPLHSVAEYLTTTDTLLSKLVRSAQLHEKAKRHREGRAEAPTKTKLKPGDFVLRKNIQETKLHGHAGPFKVVTVHDYNAVVTPLLADKGQSTPTRRTVHLSHRIPLKTDLKESELAYLASSDQEEWFVDKIVGHTRDGLLKVRWVGSDAITTEPVEALAHTPAAKSYLTKHPRLLREGSVE</sequence>
<dbReference type="AlphaFoldDB" id="A0A8J6AXM0"/>
<organism evidence="1 2">
    <name type="scientific">Carpediemonas membranifera</name>
    <dbReference type="NCBI Taxonomy" id="201153"/>
    <lineage>
        <taxon>Eukaryota</taxon>
        <taxon>Metamonada</taxon>
        <taxon>Carpediemonas-like organisms</taxon>
        <taxon>Carpediemonas</taxon>
    </lineage>
</organism>
<proteinExistence type="predicted"/>
<keyword evidence="2" id="KW-1185">Reference proteome</keyword>